<organism evidence="2 3">
    <name type="scientific">Sphingomonas chungangi</name>
    <dbReference type="NCBI Taxonomy" id="2683589"/>
    <lineage>
        <taxon>Bacteria</taxon>
        <taxon>Pseudomonadati</taxon>
        <taxon>Pseudomonadota</taxon>
        <taxon>Alphaproteobacteria</taxon>
        <taxon>Sphingomonadales</taxon>
        <taxon>Sphingomonadaceae</taxon>
        <taxon>Sphingomonas</taxon>
    </lineage>
</organism>
<accession>A0A838L322</accession>
<keyword evidence="1" id="KW-0812">Transmembrane</keyword>
<reference evidence="2 3" key="1">
    <citation type="submission" date="2020-07" db="EMBL/GenBank/DDBJ databases">
        <authorList>
            <person name="Sun Q."/>
        </authorList>
    </citation>
    <scope>NUCLEOTIDE SEQUENCE [LARGE SCALE GENOMIC DNA]</scope>
    <source>
        <strain evidence="2 3">CGMCC 1.13654</strain>
    </source>
</reference>
<evidence type="ECO:0000256" key="1">
    <source>
        <dbReference type="SAM" id="Phobius"/>
    </source>
</evidence>
<proteinExistence type="predicted"/>
<evidence type="ECO:0000313" key="2">
    <source>
        <dbReference type="EMBL" id="MBA2933584.1"/>
    </source>
</evidence>
<dbReference type="Proteomes" id="UP000570166">
    <property type="component" value="Unassembled WGS sequence"/>
</dbReference>
<feature type="transmembrane region" description="Helical" evidence="1">
    <location>
        <begin position="34"/>
        <end position="54"/>
    </location>
</feature>
<evidence type="ECO:0000313" key="3">
    <source>
        <dbReference type="Proteomes" id="UP000570166"/>
    </source>
</evidence>
<dbReference type="RefSeq" id="WP_160363403.1">
    <property type="nucleotide sequence ID" value="NZ_JACEIB010000003.1"/>
</dbReference>
<gene>
    <name evidence="2" type="ORF">HZF05_05685</name>
</gene>
<comment type="caution">
    <text evidence="2">The sequence shown here is derived from an EMBL/GenBank/DDBJ whole genome shotgun (WGS) entry which is preliminary data.</text>
</comment>
<dbReference type="AlphaFoldDB" id="A0A838L322"/>
<protein>
    <submittedName>
        <fullName evidence="2">Uncharacterized protein</fullName>
    </submittedName>
</protein>
<sequence length="110" mass="12621">MLALMRGVIISMLGAVGIVVLLGLRYPLQTLPLLFFGMTWKAIWLIRVALPLWLSHACCQRRHGKRHPDGRYIPLRRAVGPCLPELRPESRRSLEDTLGCPRRRVSRLTR</sequence>
<keyword evidence="1" id="KW-0472">Membrane</keyword>
<name>A0A838L322_9SPHN</name>
<feature type="transmembrane region" description="Helical" evidence="1">
    <location>
        <begin position="7"/>
        <end position="28"/>
    </location>
</feature>
<dbReference type="EMBL" id="JACEIB010000003">
    <property type="protein sequence ID" value="MBA2933584.1"/>
    <property type="molecule type" value="Genomic_DNA"/>
</dbReference>
<keyword evidence="1" id="KW-1133">Transmembrane helix</keyword>
<keyword evidence="3" id="KW-1185">Reference proteome</keyword>